<accession>T5AB35</accession>
<evidence type="ECO:0000256" key="1">
    <source>
        <dbReference type="SAM" id="MobiDB-lite"/>
    </source>
</evidence>
<feature type="compositionally biased region" description="Basic and acidic residues" evidence="1">
    <location>
        <begin position="94"/>
        <end position="103"/>
    </location>
</feature>
<feature type="region of interest" description="Disordered" evidence="1">
    <location>
        <begin position="1"/>
        <end position="138"/>
    </location>
</feature>
<dbReference type="GO" id="GO:0033255">
    <property type="term" value="C:SAS acetyltransferase complex"/>
    <property type="evidence" value="ECO:0007669"/>
    <property type="project" value="InterPro"/>
</dbReference>
<organism evidence="2 3">
    <name type="scientific">Ophiocordyceps sinensis (strain Co18 / CGMCC 3.14243)</name>
    <name type="common">Yarsagumba caterpillar fungus</name>
    <name type="synonym">Hirsutella sinensis</name>
    <dbReference type="NCBI Taxonomy" id="911162"/>
    <lineage>
        <taxon>Eukaryota</taxon>
        <taxon>Fungi</taxon>
        <taxon>Dikarya</taxon>
        <taxon>Ascomycota</taxon>
        <taxon>Pezizomycotina</taxon>
        <taxon>Sordariomycetes</taxon>
        <taxon>Hypocreomycetidae</taxon>
        <taxon>Hypocreales</taxon>
        <taxon>Ophiocordycipitaceae</taxon>
        <taxon>Ophiocordyceps</taxon>
    </lineage>
</organism>
<dbReference type="HOGENOM" id="CLU_1454833_0_0_1"/>
<dbReference type="GO" id="GO:0004402">
    <property type="term" value="F:histone acetyltransferase activity"/>
    <property type="evidence" value="ECO:0007669"/>
    <property type="project" value="TreeGrafter"/>
</dbReference>
<feature type="region of interest" description="Disordered" evidence="1">
    <location>
        <begin position="162"/>
        <end position="186"/>
    </location>
</feature>
<dbReference type="Proteomes" id="UP000019374">
    <property type="component" value="Unassembled WGS sequence"/>
</dbReference>
<protein>
    <submittedName>
        <fullName evidence="2">Uncharacterized protein</fullName>
    </submittedName>
</protein>
<dbReference type="EMBL" id="KE653251">
    <property type="protein sequence ID" value="EQK99615.1"/>
    <property type="molecule type" value="Genomic_DNA"/>
</dbReference>
<dbReference type="InterPro" id="IPR038988">
    <property type="entry name" value="Sas4"/>
</dbReference>
<dbReference type="AlphaFoldDB" id="T5AB35"/>
<evidence type="ECO:0000313" key="2">
    <source>
        <dbReference type="EMBL" id="EQK99615.1"/>
    </source>
</evidence>
<name>T5AB35_OPHSC</name>
<reference evidence="2 3" key="1">
    <citation type="journal article" date="2013" name="Chin. Sci. Bull.">
        <title>Genome survey uncovers the secrets of sex and lifestyle in caterpillar fungus.</title>
        <authorList>
            <person name="Hu X."/>
            <person name="Zhang Y."/>
            <person name="Xiao G."/>
            <person name="Zheng P."/>
            <person name="Xia Y."/>
            <person name="Zhang X."/>
            <person name="St Leger R.J."/>
            <person name="Liu X."/>
            <person name="Wang C."/>
        </authorList>
    </citation>
    <scope>NUCLEOTIDE SEQUENCE [LARGE SCALE GENOMIC DNA]</scope>
    <source>
        <strain evidence="3">Co18 / CGMCC 3.14243</strain>
        <tissue evidence="2">Fruit-body</tissue>
    </source>
</reference>
<feature type="compositionally biased region" description="Basic and acidic residues" evidence="1">
    <location>
        <begin position="162"/>
        <end position="172"/>
    </location>
</feature>
<feature type="compositionally biased region" description="Acidic residues" evidence="1">
    <location>
        <begin position="1"/>
        <end position="11"/>
    </location>
</feature>
<feature type="compositionally biased region" description="Acidic residues" evidence="1">
    <location>
        <begin position="104"/>
        <end position="116"/>
    </location>
</feature>
<feature type="compositionally biased region" description="Basic and acidic residues" evidence="1">
    <location>
        <begin position="69"/>
        <end position="81"/>
    </location>
</feature>
<proteinExistence type="predicted"/>
<feature type="compositionally biased region" description="Basic and acidic residues" evidence="1">
    <location>
        <begin position="117"/>
        <end position="132"/>
    </location>
</feature>
<feature type="compositionally biased region" description="Basic residues" evidence="1">
    <location>
        <begin position="173"/>
        <end position="186"/>
    </location>
</feature>
<sequence>MDGGEDDDEADGDAKDVGGNESAAADPVTVEEAVRVKALLGGGDVGDAQIGEQTKDKPGQVGPRQGIGARDKDLEEGEGRVEGVLADVAPGVKDAGEPGRAEEDGPVDEADDDGQGDDGRVKERVQHERDAAVNRNRRTGRKILAWGHALPEMAEADFFLPEEYRDQDMLKARERKKRRDKRGKRP</sequence>
<gene>
    <name evidence="2" type="ORF">OCS_04676</name>
</gene>
<dbReference type="PANTHER" id="PTHR38422:SF1">
    <property type="entry name" value="SOMETHING ABOUT SILENCING PROTEIN 4"/>
    <property type="match status" value="1"/>
</dbReference>
<evidence type="ECO:0000313" key="3">
    <source>
        <dbReference type="Proteomes" id="UP000019374"/>
    </source>
</evidence>
<dbReference type="PANTHER" id="PTHR38422">
    <property type="entry name" value="SOMETHING ABOUT SILENCING PROTEIN 4"/>
    <property type="match status" value="1"/>
</dbReference>